<dbReference type="InterPro" id="IPR000281">
    <property type="entry name" value="HTH_RpiR"/>
</dbReference>
<evidence type="ECO:0000313" key="13">
    <source>
        <dbReference type="Proteomes" id="UP000461506"/>
    </source>
</evidence>
<evidence type="ECO:0000256" key="2">
    <source>
        <dbReference type="ARBA" id="ARBA00023125"/>
    </source>
</evidence>
<dbReference type="GO" id="GO:0003677">
    <property type="term" value="F:DNA binding"/>
    <property type="evidence" value="ECO:0007669"/>
    <property type="project" value="UniProtKB-KW"/>
</dbReference>
<organism evidence="8 10">
    <name type="scientific">Faecalibacterium prausnitzii</name>
    <dbReference type="NCBI Taxonomy" id="853"/>
    <lineage>
        <taxon>Bacteria</taxon>
        <taxon>Bacillati</taxon>
        <taxon>Bacillota</taxon>
        <taxon>Clostridia</taxon>
        <taxon>Eubacteriales</taxon>
        <taxon>Oscillospiraceae</taxon>
        <taxon>Faecalibacterium</taxon>
    </lineage>
</organism>
<evidence type="ECO:0000313" key="12">
    <source>
        <dbReference type="Proteomes" id="UP000261140"/>
    </source>
</evidence>
<name>A0A1Q6QU80_9FIRM</name>
<dbReference type="InterPro" id="IPR009057">
    <property type="entry name" value="Homeodomain-like_sf"/>
</dbReference>
<reference evidence="6 11" key="2">
    <citation type="submission" date="2017-10" db="EMBL/GenBank/DDBJ databases">
        <title>Complete Genome Sequence of Faecalibacterium prausnitzii isolated from the gut of healthy adult Indian.</title>
        <authorList>
            <person name="Bag S."/>
            <person name="Ghosh T.S."/>
            <person name="Das B."/>
        </authorList>
    </citation>
    <scope>NUCLEOTIDE SEQUENCE [LARGE SCALE GENOMIC DNA]</scope>
    <source>
        <strain evidence="6 11">Indica</strain>
    </source>
</reference>
<dbReference type="CDD" id="cd05013">
    <property type="entry name" value="SIS_RpiR"/>
    <property type="match status" value="1"/>
</dbReference>
<dbReference type="SUPFAM" id="SSF53697">
    <property type="entry name" value="SIS domain"/>
    <property type="match status" value="1"/>
</dbReference>
<dbReference type="InterPro" id="IPR046348">
    <property type="entry name" value="SIS_dom_sf"/>
</dbReference>
<dbReference type="PROSITE" id="PS51071">
    <property type="entry name" value="HTH_RPIR"/>
    <property type="match status" value="1"/>
</dbReference>
<dbReference type="Gene3D" id="3.40.50.10490">
    <property type="entry name" value="Glucose-6-phosphate isomerase like protein, domain 1"/>
    <property type="match status" value="1"/>
</dbReference>
<sequence length="283" mass="30582">MSTTTNFWELLQQRQDELTKSGRAVADYLVHHADEAQYLSISSLARECKVAEATVFRFCRALGFEGYHEMRISLAQANATGALVNQHEPEPGATTASLCEHASGLFLTAINGTQNSLSPEAVEQAVDLMRAARQVFCLGQGGSMLLANDICARFSSLSNKFRTAGDSHLQILAASLMGPEDVVLFISYSGATRDMLETLRTAKASGAKIILLTHYEDSPGAAMADVVLRCGAQESPLDSGSIPIKVAVLYVGEVLLLRYMLDDPEHTNEAQDRTSEAVAIKLI</sequence>
<dbReference type="Proteomes" id="UP000223709">
    <property type="component" value="Chromosome"/>
</dbReference>
<dbReference type="Proteomes" id="UP000220438">
    <property type="component" value="Unassembled WGS sequence"/>
</dbReference>
<evidence type="ECO:0000313" key="6">
    <source>
        <dbReference type="EMBL" id="ATL88933.1"/>
    </source>
</evidence>
<dbReference type="PANTHER" id="PTHR30514:SF1">
    <property type="entry name" value="HTH-TYPE TRANSCRIPTIONAL REGULATOR HEXR-RELATED"/>
    <property type="match status" value="1"/>
</dbReference>
<dbReference type="InterPro" id="IPR035472">
    <property type="entry name" value="RpiR-like_SIS"/>
</dbReference>
<accession>A0A1Q6QU80</accession>
<dbReference type="EMBL" id="NOUW01000027">
    <property type="protein sequence ID" value="PDX89156.1"/>
    <property type="molecule type" value="Genomic_DNA"/>
</dbReference>
<evidence type="ECO:0000313" key="9">
    <source>
        <dbReference type="EMBL" id="RGB73559.1"/>
    </source>
</evidence>
<evidence type="ECO:0000313" key="11">
    <source>
        <dbReference type="Proteomes" id="UP000223709"/>
    </source>
</evidence>
<dbReference type="GO" id="GO:1901135">
    <property type="term" value="P:carbohydrate derivative metabolic process"/>
    <property type="evidence" value="ECO:0007669"/>
    <property type="project" value="InterPro"/>
</dbReference>
<dbReference type="KEGG" id="fpra:CG447_00825"/>
<dbReference type="RefSeq" id="WP_005934417.1">
    <property type="nucleotide sequence ID" value="NZ_CABVEJ010000001.1"/>
</dbReference>
<evidence type="ECO:0000313" key="7">
    <source>
        <dbReference type="EMBL" id="MSC61789.1"/>
    </source>
</evidence>
<dbReference type="InterPro" id="IPR036388">
    <property type="entry name" value="WH-like_DNA-bd_sf"/>
</dbReference>
<evidence type="ECO:0000259" key="5">
    <source>
        <dbReference type="PROSITE" id="PS51464"/>
    </source>
</evidence>
<dbReference type="Pfam" id="PF01380">
    <property type="entry name" value="SIS"/>
    <property type="match status" value="1"/>
</dbReference>
<dbReference type="EMBL" id="WKQN01000001">
    <property type="protein sequence ID" value="MSC61789.1"/>
    <property type="molecule type" value="Genomic_DNA"/>
</dbReference>
<evidence type="ECO:0000313" key="10">
    <source>
        <dbReference type="Proteomes" id="UP000220438"/>
    </source>
</evidence>
<evidence type="ECO:0000256" key="3">
    <source>
        <dbReference type="ARBA" id="ARBA00023163"/>
    </source>
</evidence>
<feature type="domain" description="SIS" evidence="5">
    <location>
        <begin position="125"/>
        <end position="265"/>
    </location>
</feature>
<keyword evidence="2" id="KW-0238">DNA-binding</keyword>
<dbReference type="Proteomes" id="UP000261140">
    <property type="component" value="Unassembled WGS sequence"/>
</dbReference>
<dbReference type="GeneID" id="90660289"/>
<dbReference type="PROSITE" id="PS51464">
    <property type="entry name" value="SIS"/>
    <property type="match status" value="1"/>
</dbReference>
<dbReference type="Proteomes" id="UP000461506">
    <property type="component" value="Unassembled WGS sequence"/>
</dbReference>
<keyword evidence="3" id="KW-0804">Transcription</keyword>
<dbReference type="InterPro" id="IPR001347">
    <property type="entry name" value="SIS_dom"/>
</dbReference>
<dbReference type="GO" id="GO:0003700">
    <property type="term" value="F:DNA-binding transcription factor activity"/>
    <property type="evidence" value="ECO:0007669"/>
    <property type="project" value="InterPro"/>
</dbReference>
<keyword evidence="1" id="KW-0805">Transcription regulation</keyword>
<evidence type="ECO:0000259" key="4">
    <source>
        <dbReference type="PROSITE" id="PS51071"/>
    </source>
</evidence>
<gene>
    <name evidence="8" type="ORF">CHR61_09675</name>
    <name evidence="6" type="ORF">CRH10_00700</name>
    <name evidence="9" type="ORF">DWZ89_01850</name>
    <name evidence="7" type="ORF">GKD95_00200</name>
</gene>
<dbReference type="AlphaFoldDB" id="A0A1Q6QU80"/>
<protein>
    <submittedName>
        <fullName evidence="8">MurR/RpiR family transcriptional regulator</fullName>
    </submittedName>
    <submittedName>
        <fullName evidence="7">SIS domain-containing protein</fullName>
    </submittedName>
</protein>
<reference evidence="9 12" key="3">
    <citation type="submission" date="2018-08" db="EMBL/GenBank/DDBJ databases">
        <title>A genome reference for cultivated species of the human gut microbiota.</title>
        <authorList>
            <person name="Zou Y."/>
            <person name="Xue W."/>
            <person name="Luo G."/>
        </authorList>
    </citation>
    <scope>NUCLEOTIDE SEQUENCE [LARGE SCALE GENOMIC DNA]</scope>
    <source>
        <strain evidence="9 12">AF36-11AT</strain>
    </source>
</reference>
<reference evidence="8 10" key="1">
    <citation type="journal article" date="2017" name="Front. Microbiol.">
        <title>New Insights into the Diversity of the Genus Faecalibacterium.</title>
        <authorList>
            <person name="Benevides L."/>
            <person name="Burman S."/>
            <person name="Martin R."/>
            <person name="Robert V."/>
            <person name="Thomas M."/>
            <person name="Miquel S."/>
            <person name="Chain F."/>
            <person name="Sokol H."/>
            <person name="Bermudez-Humaran L.G."/>
            <person name="Morrison M."/>
            <person name="Langella P."/>
            <person name="Azevedo V.A."/>
            <person name="Chatel J.M."/>
            <person name="Soares S."/>
        </authorList>
    </citation>
    <scope>NUCLEOTIDE SEQUENCE [LARGE SCALE GENOMIC DNA]</scope>
    <source>
        <strain evidence="8 10">AHMP21</strain>
    </source>
</reference>
<reference evidence="7 13" key="4">
    <citation type="journal article" date="2019" name="Nat. Med.">
        <title>A library of human gut bacterial isolates paired with longitudinal multiomics data enables mechanistic microbiome research.</title>
        <authorList>
            <person name="Poyet M."/>
            <person name="Groussin M."/>
            <person name="Gibbons S.M."/>
            <person name="Avila-Pacheco J."/>
            <person name="Jiang X."/>
            <person name="Kearney S.M."/>
            <person name="Perrotta A.R."/>
            <person name="Berdy B."/>
            <person name="Zhao S."/>
            <person name="Lieberman T.D."/>
            <person name="Swanson P.K."/>
            <person name="Smith M."/>
            <person name="Roesemann S."/>
            <person name="Alexander J.E."/>
            <person name="Rich S.A."/>
            <person name="Livny J."/>
            <person name="Vlamakis H."/>
            <person name="Clish C."/>
            <person name="Bullock K."/>
            <person name="Deik A."/>
            <person name="Scott J."/>
            <person name="Pierce K.A."/>
            <person name="Xavier R.J."/>
            <person name="Alm E.J."/>
        </authorList>
    </citation>
    <scope>NUCLEOTIDE SEQUENCE [LARGE SCALE GENOMIC DNA]</scope>
    <source>
        <strain evidence="7 13">BIOML-A1</strain>
    </source>
</reference>
<evidence type="ECO:0000256" key="1">
    <source>
        <dbReference type="ARBA" id="ARBA00023015"/>
    </source>
</evidence>
<dbReference type="GO" id="GO:0097367">
    <property type="term" value="F:carbohydrate derivative binding"/>
    <property type="evidence" value="ECO:0007669"/>
    <property type="project" value="InterPro"/>
</dbReference>
<dbReference type="Gene3D" id="1.10.10.10">
    <property type="entry name" value="Winged helix-like DNA-binding domain superfamily/Winged helix DNA-binding domain"/>
    <property type="match status" value="1"/>
</dbReference>
<dbReference type="SUPFAM" id="SSF46689">
    <property type="entry name" value="Homeodomain-like"/>
    <property type="match status" value="1"/>
</dbReference>
<dbReference type="PANTHER" id="PTHR30514">
    <property type="entry name" value="GLUCOKINASE"/>
    <property type="match status" value="1"/>
</dbReference>
<dbReference type="InterPro" id="IPR047640">
    <property type="entry name" value="RpiR-like"/>
</dbReference>
<evidence type="ECO:0000313" key="8">
    <source>
        <dbReference type="EMBL" id="PDX89156.1"/>
    </source>
</evidence>
<dbReference type="EMBL" id="QVEQ01000001">
    <property type="protein sequence ID" value="RGB73559.1"/>
    <property type="molecule type" value="Genomic_DNA"/>
</dbReference>
<proteinExistence type="predicted"/>
<dbReference type="Pfam" id="PF01418">
    <property type="entry name" value="HTH_6"/>
    <property type="match status" value="1"/>
</dbReference>
<feature type="domain" description="HTH rpiR-type" evidence="4">
    <location>
        <begin position="5"/>
        <end position="81"/>
    </location>
</feature>
<dbReference type="EMBL" id="CP023819">
    <property type="protein sequence ID" value="ATL88933.1"/>
    <property type="molecule type" value="Genomic_DNA"/>
</dbReference>